<feature type="transmembrane region" description="Helical" evidence="7">
    <location>
        <begin position="228"/>
        <end position="246"/>
    </location>
</feature>
<comment type="caution">
    <text evidence="9">The sequence shown here is derived from an EMBL/GenBank/DDBJ whole genome shotgun (WGS) entry which is preliminary data.</text>
</comment>
<evidence type="ECO:0000256" key="3">
    <source>
        <dbReference type="ARBA" id="ARBA00022475"/>
    </source>
</evidence>
<gene>
    <name evidence="9" type="ORF">H1191_20035</name>
</gene>
<feature type="transmembrane region" description="Helical" evidence="7">
    <location>
        <begin position="315"/>
        <end position="338"/>
    </location>
</feature>
<dbReference type="PANTHER" id="PTHR43124">
    <property type="entry name" value="PURINE EFFLUX PUMP PBUE"/>
    <property type="match status" value="1"/>
</dbReference>
<reference evidence="9 10" key="1">
    <citation type="submission" date="2020-07" db="EMBL/GenBank/DDBJ databases">
        <authorList>
            <person name="Feng H."/>
        </authorList>
    </citation>
    <scope>NUCLEOTIDE SEQUENCE [LARGE SCALE GENOMIC DNA]</scope>
    <source>
        <strain evidence="10">s-10</strain>
    </source>
</reference>
<dbReference type="Pfam" id="PF07690">
    <property type="entry name" value="MFS_1"/>
    <property type="match status" value="1"/>
</dbReference>
<keyword evidence="5 7" id="KW-1133">Transmembrane helix</keyword>
<feature type="domain" description="Major facilitator superfamily (MFS) profile" evidence="8">
    <location>
        <begin position="1"/>
        <end position="343"/>
    </location>
</feature>
<evidence type="ECO:0000256" key="1">
    <source>
        <dbReference type="ARBA" id="ARBA00004651"/>
    </source>
</evidence>
<dbReference type="GO" id="GO:0005886">
    <property type="term" value="C:plasma membrane"/>
    <property type="evidence" value="ECO:0007669"/>
    <property type="project" value="UniProtKB-SubCell"/>
</dbReference>
<evidence type="ECO:0000313" key="9">
    <source>
        <dbReference type="EMBL" id="MBA4496545.1"/>
    </source>
</evidence>
<comment type="subcellular location">
    <subcellularLocation>
        <location evidence="1">Cell membrane</location>
        <topology evidence="1">Multi-pass membrane protein</topology>
    </subcellularLocation>
</comment>
<feature type="transmembrane region" description="Helical" evidence="7">
    <location>
        <begin position="83"/>
        <end position="101"/>
    </location>
</feature>
<sequence>MYALAYMLFAPVFGAISDRFGRKNMILLGMFVLALGTALTAFASSLMELLIFRVITGLGAGILEPAVFSLVGDRFPYEKRGQAMGIVTGSLTMSTLVGVPLGSFMADLISWRWSFWSISFFCLFTFILLITGIQRDHGKRTESPILQGIFKPFHMAIFDIPVLFSLLATFLWFGGLQGMFANTGVFYHTRFQLSVSEVGVILSLAGLGSVVGSFVGGKWSDRYGKKKMIGFSSVCAAASLFSLSVIPTKEVVVAVIIHICWATAFGFGHAALTALISELNPAARGMVLSLNSSAMYAGMTVATALSSALLYEFGFWGVGSMCSLATFLVYPLLLFLSVRGQKAKQHKIFTNQKSPVSNHDCWTSG</sequence>
<keyword evidence="4 7" id="KW-0812">Transmembrane</keyword>
<evidence type="ECO:0000256" key="6">
    <source>
        <dbReference type="ARBA" id="ARBA00023136"/>
    </source>
</evidence>
<name>A0A7W1WUW5_9BACL</name>
<protein>
    <submittedName>
        <fullName evidence="9">MFS transporter</fullName>
    </submittedName>
</protein>
<feature type="transmembrane region" description="Helical" evidence="7">
    <location>
        <begin position="193"/>
        <end position="216"/>
    </location>
</feature>
<evidence type="ECO:0000256" key="7">
    <source>
        <dbReference type="SAM" id="Phobius"/>
    </source>
</evidence>
<dbReference type="InterPro" id="IPR036259">
    <property type="entry name" value="MFS_trans_sf"/>
</dbReference>
<dbReference type="GO" id="GO:0022857">
    <property type="term" value="F:transmembrane transporter activity"/>
    <property type="evidence" value="ECO:0007669"/>
    <property type="project" value="InterPro"/>
</dbReference>
<feature type="transmembrane region" description="Helical" evidence="7">
    <location>
        <begin position="153"/>
        <end position="173"/>
    </location>
</feature>
<keyword evidence="10" id="KW-1185">Reference proteome</keyword>
<keyword evidence="2" id="KW-0813">Transport</keyword>
<keyword evidence="6 7" id="KW-0472">Membrane</keyword>
<proteinExistence type="predicted"/>
<feature type="transmembrane region" description="Helical" evidence="7">
    <location>
        <begin position="50"/>
        <end position="71"/>
    </location>
</feature>
<organism evidence="9 10">
    <name type="scientific">Paenactinomyces guangxiensis</name>
    <dbReference type="NCBI Taxonomy" id="1490290"/>
    <lineage>
        <taxon>Bacteria</taxon>
        <taxon>Bacillati</taxon>
        <taxon>Bacillota</taxon>
        <taxon>Bacilli</taxon>
        <taxon>Bacillales</taxon>
        <taxon>Thermoactinomycetaceae</taxon>
        <taxon>Paenactinomyces</taxon>
    </lineage>
</organism>
<dbReference type="PROSITE" id="PS50850">
    <property type="entry name" value="MFS"/>
    <property type="match status" value="1"/>
</dbReference>
<dbReference type="Gene3D" id="1.20.1250.20">
    <property type="entry name" value="MFS general substrate transporter like domains"/>
    <property type="match status" value="1"/>
</dbReference>
<dbReference type="InterPro" id="IPR011701">
    <property type="entry name" value="MFS"/>
</dbReference>
<evidence type="ECO:0000259" key="8">
    <source>
        <dbReference type="PROSITE" id="PS50850"/>
    </source>
</evidence>
<accession>A0A7W1WUW5</accession>
<dbReference type="InterPro" id="IPR050189">
    <property type="entry name" value="MFS_Efflux_Transporters"/>
</dbReference>
<feature type="transmembrane region" description="Helical" evidence="7">
    <location>
        <begin position="252"/>
        <end position="276"/>
    </location>
</feature>
<evidence type="ECO:0000256" key="4">
    <source>
        <dbReference type="ARBA" id="ARBA00022692"/>
    </source>
</evidence>
<keyword evidence="3" id="KW-1003">Cell membrane</keyword>
<evidence type="ECO:0000256" key="2">
    <source>
        <dbReference type="ARBA" id="ARBA00022448"/>
    </source>
</evidence>
<feature type="transmembrane region" description="Helical" evidence="7">
    <location>
        <begin position="288"/>
        <end position="309"/>
    </location>
</feature>
<dbReference type="SUPFAM" id="SSF103473">
    <property type="entry name" value="MFS general substrate transporter"/>
    <property type="match status" value="1"/>
</dbReference>
<dbReference type="AlphaFoldDB" id="A0A7W1WUW5"/>
<dbReference type="InterPro" id="IPR020846">
    <property type="entry name" value="MFS_dom"/>
</dbReference>
<dbReference type="EMBL" id="JACEIQ010000046">
    <property type="protein sequence ID" value="MBA4496545.1"/>
    <property type="molecule type" value="Genomic_DNA"/>
</dbReference>
<evidence type="ECO:0000256" key="5">
    <source>
        <dbReference type="ARBA" id="ARBA00022989"/>
    </source>
</evidence>
<dbReference type="PANTHER" id="PTHR43124:SF3">
    <property type="entry name" value="CHLORAMPHENICOL EFFLUX PUMP RV0191"/>
    <property type="match status" value="1"/>
</dbReference>
<dbReference type="CDD" id="cd17324">
    <property type="entry name" value="MFS_NepI_like"/>
    <property type="match status" value="1"/>
</dbReference>
<evidence type="ECO:0000313" key="10">
    <source>
        <dbReference type="Proteomes" id="UP000535491"/>
    </source>
</evidence>
<feature type="transmembrane region" description="Helical" evidence="7">
    <location>
        <begin position="113"/>
        <end position="133"/>
    </location>
</feature>
<feature type="transmembrane region" description="Helical" evidence="7">
    <location>
        <begin position="25"/>
        <end position="44"/>
    </location>
</feature>
<dbReference type="Proteomes" id="UP000535491">
    <property type="component" value="Unassembled WGS sequence"/>
</dbReference>